<dbReference type="Proteomes" id="UP000324897">
    <property type="component" value="Chromosome 2"/>
</dbReference>
<evidence type="ECO:0000313" key="1">
    <source>
        <dbReference type="EMBL" id="TVU24423.1"/>
    </source>
</evidence>
<name>A0A5J9UKU2_9POAL</name>
<dbReference type="EMBL" id="RWGY01000013">
    <property type="protein sequence ID" value="TVU24423.1"/>
    <property type="molecule type" value="Genomic_DNA"/>
</dbReference>
<dbReference type="PANTHER" id="PTHR35166">
    <property type="entry name" value="OS05G0193700 PROTEIN-RELATED"/>
    <property type="match status" value="1"/>
</dbReference>
<comment type="caution">
    <text evidence="1">The sequence shown here is derived from an EMBL/GenBank/DDBJ whole genome shotgun (WGS) entry which is preliminary data.</text>
</comment>
<gene>
    <name evidence="1" type="ORF">EJB05_26857</name>
</gene>
<reference evidence="1 2" key="1">
    <citation type="journal article" date="2019" name="Sci. Rep.">
        <title>A high-quality genome of Eragrostis curvula grass provides insights into Poaceae evolution and supports new strategies to enhance forage quality.</title>
        <authorList>
            <person name="Carballo J."/>
            <person name="Santos B.A.C.M."/>
            <person name="Zappacosta D."/>
            <person name="Garbus I."/>
            <person name="Selva J.P."/>
            <person name="Gallo C.A."/>
            <person name="Diaz A."/>
            <person name="Albertini E."/>
            <person name="Caccamo M."/>
            <person name="Echenique V."/>
        </authorList>
    </citation>
    <scope>NUCLEOTIDE SEQUENCE [LARGE SCALE GENOMIC DNA]</scope>
    <source>
        <strain evidence="2">cv. Victoria</strain>
        <tissue evidence="1">Leaf</tissue>
    </source>
</reference>
<dbReference type="AlphaFoldDB" id="A0A5J9UKU2"/>
<evidence type="ECO:0000313" key="2">
    <source>
        <dbReference type="Proteomes" id="UP000324897"/>
    </source>
</evidence>
<dbReference type="OrthoDB" id="687234at2759"/>
<dbReference type="Gramene" id="TVU24423">
    <property type="protein sequence ID" value="TVU24423"/>
    <property type="gene ID" value="EJB05_26857"/>
</dbReference>
<proteinExistence type="predicted"/>
<keyword evidence="2" id="KW-1185">Reference proteome</keyword>
<protein>
    <submittedName>
        <fullName evidence="1">Uncharacterized protein</fullName>
    </submittedName>
</protein>
<dbReference type="PANTHER" id="PTHR35166:SF20">
    <property type="entry name" value="EXPRESSED PROTEIN"/>
    <property type="match status" value="1"/>
</dbReference>
<accession>A0A5J9UKU2</accession>
<sequence>MQDNESRVTSRAGSILFQLKYKGSLKECAPRALAAGVADGEKPASEKNRMPKDHINWILAQKPMSPPPRYAALKQRNPDLTPLPGEEADEELMELYFVAKAFFEMEEKFPKTQE</sequence>
<organism evidence="1 2">
    <name type="scientific">Eragrostis curvula</name>
    <name type="common">weeping love grass</name>
    <dbReference type="NCBI Taxonomy" id="38414"/>
    <lineage>
        <taxon>Eukaryota</taxon>
        <taxon>Viridiplantae</taxon>
        <taxon>Streptophyta</taxon>
        <taxon>Embryophyta</taxon>
        <taxon>Tracheophyta</taxon>
        <taxon>Spermatophyta</taxon>
        <taxon>Magnoliopsida</taxon>
        <taxon>Liliopsida</taxon>
        <taxon>Poales</taxon>
        <taxon>Poaceae</taxon>
        <taxon>PACMAD clade</taxon>
        <taxon>Chloridoideae</taxon>
        <taxon>Eragrostideae</taxon>
        <taxon>Eragrostidinae</taxon>
        <taxon>Eragrostis</taxon>
    </lineage>
</organism>